<dbReference type="GeneID" id="29576522"/>
<dbReference type="AlphaFoldDB" id="A0A222YBU5"/>
<proteinExistence type="predicted"/>
<dbReference type="RefSeq" id="WP_010280083.1">
    <property type="nucleotide sequence ID" value="NZ_AP017936.1"/>
</dbReference>
<dbReference type="OMA" id="RKHGYSP"/>
<evidence type="ECO:0000313" key="1">
    <source>
        <dbReference type="EMBL" id="MQR26934.1"/>
    </source>
</evidence>
<dbReference type="EMBL" id="WIPA01000008">
    <property type="protein sequence ID" value="MQR26934.1"/>
    <property type="molecule type" value="Genomic_DNA"/>
</dbReference>
<sequence>MLKIFKKYYGYQWLAAFMLGLVLPFIGKLLSVSGLHKVIWFYLIINGLYTLYLGYSVRKRGLSPLILFALPAVFSGISTLLLHLVSHQYGFYFGLMYIVLSLFTFFGDTRDDPDENQIPVENGFRDLKSETKNDGQVSVDGNLKV</sequence>
<name>A0A222YBU5_LEUME</name>
<organism evidence="1 2">
    <name type="scientific">Leuconostoc mesenteroides</name>
    <dbReference type="NCBI Taxonomy" id="1245"/>
    <lineage>
        <taxon>Bacteria</taxon>
        <taxon>Bacillati</taxon>
        <taxon>Bacillota</taxon>
        <taxon>Bacilli</taxon>
        <taxon>Lactobacillales</taxon>
        <taxon>Lactobacillaceae</taxon>
        <taxon>Leuconostoc</taxon>
    </lineage>
</organism>
<dbReference type="OrthoDB" id="2329963at2"/>
<reference evidence="1 2" key="1">
    <citation type="submission" date="2019-10" db="EMBL/GenBank/DDBJ databases">
        <title>WGS of Leuconostoc mesenteroides.</title>
        <authorList>
            <person name="Melo Bolivar J."/>
            <person name="Marino-Ramirez L."/>
            <person name="Villamil Diaz L.M."/>
        </authorList>
    </citation>
    <scope>NUCLEOTIDE SEQUENCE [LARGE SCALE GENOMIC DNA]</scope>
    <source>
        <strain evidence="1 2">M11</strain>
    </source>
</reference>
<comment type="caution">
    <text evidence="1">The sequence shown here is derived from an EMBL/GenBank/DDBJ whole genome shotgun (WGS) entry which is preliminary data.</text>
</comment>
<protein>
    <submittedName>
        <fullName evidence="1">Uncharacterized protein</fullName>
    </submittedName>
</protein>
<dbReference type="STRING" id="1245.ARA02_05455"/>
<dbReference type="Proteomes" id="UP000469952">
    <property type="component" value="Unassembled WGS sequence"/>
</dbReference>
<accession>A0A222YBU5</accession>
<gene>
    <name evidence="1" type="ORF">GFV13_06560</name>
</gene>
<evidence type="ECO:0000313" key="2">
    <source>
        <dbReference type="Proteomes" id="UP000469952"/>
    </source>
</evidence>